<feature type="region of interest" description="Disordered" evidence="1">
    <location>
        <begin position="1"/>
        <end position="95"/>
    </location>
</feature>
<name>A0A6J4TTJ4_9ACTN</name>
<organism evidence="2">
    <name type="scientific">uncultured Solirubrobacteraceae bacterium</name>
    <dbReference type="NCBI Taxonomy" id="1162706"/>
    <lineage>
        <taxon>Bacteria</taxon>
        <taxon>Bacillati</taxon>
        <taxon>Actinomycetota</taxon>
        <taxon>Thermoleophilia</taxon>
        <taxon>Solirubrobacterales</taxon>
        <taxon>Solirubrobacteraceae</taxon>
        <taxon>environmental samples</taxon>
    </lineage>
</organism>
<protein>
    <submittedName>
        <fullName evidence="2">Uncharacterized protein</fullName>
    </submittedName>
</protein>
<dbReference type="EMBL" id="CADCVQ010000166">
    <property type="protein sequence ID" value="CAA9530154.1"/>
    <property type="molecule type" value="Genomic_DNA"/>
</dbReference>
<feature type="non-terminal residue" evidence="2">
    <location>
        <position position="1"/>
    </location>
</feature>
<feature type="compositionally biased region" description="Basic residues" evidence="1">
    <location>
        <begin position="79"/>
        <end position="95"/>
    </location>
</feature>
<feature type="non-terminal residue" evidence="2">
    <location>
        <position position="95"/>
    </location>
</feature>
<evidence type="ECO:0000256" key="1">
    <source>
        <dbReference type="SAM" id="MobiDB-lite"/>
    </source>
</evidence>
<proteinExistence type="predicted"/>
<gene>
    <name evidence="2" type="ORF">AVDCRST_MAG67-4067</name>
</gene>
<sequence>GLLFSRPDPRAARRRPAPALHLGRAGLPRDHGGQGRRGRRRPRRGACVGAGRRWPRGPHGPGRGDAARHERGAQARRPALLRRTRDRPQPRRRRV</sequence>
<dbReference type="AlphaFoldDB" id="A0A6J4TTJ4"/>
<accession>A0A6J4TTJ4</accession>
<evidence type="ECO:0000313" key="2">
    <source>
        <dbReference type="EMBL" id="CAA9530154.1"/>
    </source>
</evidence>
<reference evidence="2" key="1">
    <citation type="submission" date="2020-02" db="EMBL/GenBank/DDBJ databases">
        <authorList>
            <person name="Meier V. D."/>
        </authorList>
    </citation>
    <scope>NUCLEOTIDE SEQUENCE</scope>
    <source>
        <strain evidence="2">AVDCRST_MAG67</strain>
    </source>
</reference>
<feature type="compositionally biased region" description="Basic residues" evidence="1">
    <location>
        <begin position="34"/>
        <end position="44"/>
    </location>
</feature>